<dbReference type="Gene3D" id="3.80.10.10">
    <property type="entry name" value="Ribonuclease Inhibitor"/>
    <property type="match status" value="2"/>
</dbReference>
<dbReference type="GO" id="GO:0005930">
    <property type="term" value="C:axoneme"/>
    <property type="evidence" value="ECO:0007669"/>
    <property type="project" value="UniProtKB-SubCell"/>
</dbReference>
<dbReference type="InterPro" id="IPR032675">
    <property type="entry name" value="LRR_dom_sf"/>
</dbReference>
<protein>
    <recommendedName>
        <fullName evidence="6">F-box domain-containing protein</fullName>
    </recommendedName>
</protein>
<comment type="subcellular location">
    <subcellularLocation>
        <location evidence="1">Cytoplasm</location>
        <location evidence="1">Cytoskeleton</location>
        <location evidence="1">Cilium axoneme</location>
    </subcellularLocation>
</comment>
<reference evidence="7" key="1">
    <citation type="journal article" date="2020" name="bioRxiv">
        <title>Comparative genomics of Chlamydomonas.</title>
        <authorList>
            <person name="Craig R.J."/>
            <person name="Hasan A.R."/>
            <person name="Ness R.W."/>
            <person name="Keightley P.D."/>
        </authorList>
    </citation>
    <scope>NUCLEOTIDE SEQUENCE</scope>
    <source>
        <strain evidence="7">CCAP 11/70</strain>
    </source>
</reference>
<dbReference type="InterPro" id="IPR001810">
    <property type="entry name" value="F-box_dom"/>
</dbReference>
<dbReference type="PROSITE" id="PS51450">
    <property type="entry name" value="LRR"/>
    <property type="match status" value="2"/>
</dbReference>
<dbReference type="InterPro" id="IPR003591">
    <property type="entry name" value="Leu-rich_rpt_typical-subtyp"/>
</dbReference>
<feature type="domain" description="F-box" evidence="6">
    <location>
        <begin position="9"/>
        <end position="37"/>
    </location>
</feature>
<proteinExistence type="inferred from homology"/>
<feature type="region of interest" description="Disordered" evidence="5">
    <location>
        <begin position="285"/>
        <end position="309"/>
    </location>
</feature>
<dbReference type="Pfam" id="PF13855">
    <property type="entry name" value="LRR_8"/>
    <property type="match status" value="2"/>
</dbReference>
<dbReference type="PANTHER" id="PTHR48051:SF54">
    <property type="entry name" value="LEUCINE-RICH REPEAT-CONTAINING PROTEIN"/>
    <property type="match status" value="1"/>
</dbReference>
<accession>A0A836BY39</accession>
<keyword evidence="2" id="KW-0433">Leucine-rich repeat</keyword>
<gene>
    <name evidence="7" type="ORF">HYH03_008601</name>
</gene>
<feature type="compositionally biased region" description="Gly residues" evidence="5">
    <location>
        <begin position="138"/>
        <end position="154"/>
    </location>
</feature>
<dbReference type="SMART" id="SM00364">
    <property type="entry name" value="LRR_BAC"/>
    <property type="match status" value="5"/>
</dbReference>
<dbReference type="OrthoDB" id="1668230at2759"/>
<evidence type="ECO:0000313" key="7">
    <source>
        <dbReference type="EMBL" id="KAG2493180.1"/>
    </source>
</evidence>
<dbReference type="EMBL" id="JAEHOE010000039">
    <property type="protein sequence ID" value="KAG2493180.1"/>
    <property type="molecule type" value="Genomic_DNA"/>
</dbReference>
<comment type="caution">
    <text evidence="7">The sequence shown here is derived from an EMBL/GenBank/DDBJ whole genome shotgun (WGS) entry which is preliminary data.</text>
</comment>
<name>A0A836BY39_9CHLO</name>
<comment type="similarity">
    <text evidence="4">Belongs to the SHOC2 family.</text>
</comment>
<sequence length="1066" mass="106472">MAQSALQAPTDVLGAVFSTLSPRDAGAVRLVCRHWKQSHDASVVRSLVVACPEHARLLQLFPLVKSVSLGLAITSHRSLLASLAQLASLQQLQRLSLHFASPAAVRLPSCLHALSRLRHLTIRCCPQGRLTHTVGRNPAGGGGGGGGGGDAGGEAGGSGLGGAIGPASAASAANAAPPEGLLPPLGAAQMARAGVAKGFAGRGGSGGGSSSSAAAIVRATPAGLTALLYALGSLTSLELIHVPVSVPEILAAVREAAASTAMADGRSSAAASAYGLSRLRGLRSAGGSSSNLTATASGSGKAAGNGAREHDCGGGGGLRRLVLMGSGVNLTGVNAPAAAAQLQQLELLTLDACTGADALVPLLPHLTQLRHLELSGMDYAWASTAGYHRLAGFGSANDLQRLYEHHEHGANGPGPNDQTVAAAAPFPSGPEGVAARLAAAAAAAAAGQPLGFLLCMEGLASLSLAGSFLRTLPSRAIGGLSGLTSLDLSGNGIDELPHGLSSLPLLVRLDVSTNQIAAMPAWFSGLQSLTSLSIHHNCLERFPVMLYDLSRLSYLAIGNNRITWWPVESLLFGLPYAPSSTPPPSSLALACLDLSHNHMLGLAGGLAGLGGPGGGGGGGSFGGAGSGGGGGGRGPLAGSLAALRLRDCLGGLDAAAAARAVGLLACLTGLRELDLASNRLGHHAIVALSELRQLRQLWLADNGLEELPLGLAQLSRLTLLSLRANLFTEVPVCLRGLSRLELLDLSCNRLQELPAWLGAVRAAAPAAPAAAGPDGAGACAGSCGCAGDGGGGGGGWIRSVGEWAAAAGLGQGESGRYADRPGGAADGHYAAGLVALRHLDVSQQYSVAVRESGLPHVPPRLEVQPPHCLYGPLSGDLPDSLLRLPRLRSLVLQRHFLGAGSGVLRRLKARGVEVVHPRPLRPEWLPGTAAAAFNAAAAAGGVLFPDSHPALRAAAAAGHGRAHGADAGGGGWAGGGGGDVGALPLPALVAAAALPVLAVAAAVMWWWQWRPPPEATLIGAVLAAALLRVGLLAEATGRRSGRAARRRRVLGAQAGAAGPAAAGALG</sequence>
<feature type="compositionally biased region" description="Low complexity" evidence="5">
    <location>
        <begin position="285"/>
        <end position="306"/>
    </location>
</feature>
<dbReference type="SUPFAM" id="SSF81383">
    <property type="entry name" value="F-box domain"/>
    <property type="match status" value="1"/>
</dbReference>
<dbReference type="CDD" id="cd09917">
    <property type="entry name" value="F-box_SF"/>
    <property type="match status" value="1"/>
</dbReference>
<dbReference type="PANTHER" id="PTHR48051">
    <property type="match status" value="1"/>
</dbReference>
<dbReference type="InterPro" id="IPR001611">
    <property type="entry name" value="Leu-rich_rpt"/>
</dbReference>
<dbReference type="InterPro" id="IPR036047">
    <property type="entry name" value="F-box-like_dom_sf"/>
</dbReference>
<keyword evidence="8" id="KW-1185">Reference proteome</keyword>
<evidence type="ECO:0000256" key="1">
    <source>
        <dbReference type="ARBA" id="ARBA00004430"/>
    </source>
</evidence>
<evidence type="ECO:0000256" key="4">
    <source>
        <dbReference type="ARBA" id="ARBA00023786"/>
    </source>
</evidence>
<evidence type="ECO:0000259" key="6">
    <source>
        <dbReference type="Pfam" id="PF12937"/>
    </source>
</evidence>
<evidence type="ECO:0000256" key="5">
    <source>
        <dbReference type="SAM" id="MobiDB-lite"/>
    </source>
</evidence>
<evidence type="ECO:0000256" key="2">
    <source>
        <dbReference type="ARBA" id="ARBA00022614"/>
    </source>
</evidence>
<dbReference type="SMART" id="SM00369">
    <property type="entry name" value="LRR_TYP"/>
    <property type="match status" value="9"/>
</dbReference>
<evidence type="ECO:0000256" key="3">
    <source>
        <dbReference type="ARBA" id="ARBA00022737"/>
    </source>
</evidence>
<keyword evidence="3" id="KW-0677">Repeat</keyword>
<feature type="region of interest" description="Disordered" evidence="5">
    <location>
        <begin position="134"/>
        <end position="154"/>
    </location>
</feature>
<dbReference type="AlphaFoldDB" id="A0A836BY39"/>
<dbReference type="Gene3D" id="1.20.1280.50">
    <property type="match status" value="1"/>
</dbReference>
<organism evidence="7 8">
    <name type="scientific">Edaphochlamys debaryana</name>
    <dbReference type="NCBI Taxonomy" id="47281"/>
    <lineage>
        <taxon>Eukaryota</taxon>
        <taxon>Viridiplantae</taxon>
        <taxon>Chlorophyta</taxon>
        <taxon>core chlorophytes</taxon>
        <taxon>Chlorophyceae</taxon>
        <taxon>CS clade</taxon>
        <taxon>Chlamydomonadales</taxon>
        <taxon>Chlamydomonadales incertae sedis</taxon>
        <taxon>Edaphochlamys</taxon>
    </lineage>
</organism>
<dbReference type="Pfam" id="PF12937">
    <property type="entry name" value="F-box-like"/>
    <property type="match status" value="1"/>
</dbReference>
<dbReference type="Proteomes" id="UP000612055">
    <property type="component" value="Unassembled WGS sequence"/>
</dbReference>
<dbReference type="SUPFAM" id="SSF52058">
    <property type="entry name" value="L domain-like"/>
    <property type="match status" value="1"/>
</dbReference>
<evidence type="ECO:0000313" key="8">
    <source>
        <dbReference type="Proteomes" id="UP000612055"/>
    </source>
</evidence>
<dbReference type="InterPro" id="IPR050216">
    <property type="entry name" value="LRR_domain-containing"/>
</dbReference>